<comment type="caution">
    <text evidence="1">The sequence shown here is derived from an EMBL/GenBank/DDBJ whole genome shotgun (WGS) entry which is preliminary data.</text>
</comment>
<reference evidence="1" key="1">
    <citation type="submission" date="2023-10" db="EMBL/GenBank/DDBJ databases">
        <authorList>
            <person name="Chen Y."/>
            <person name="Shah S."/>
            <person name="Dougan E. K."/>
            <person name="Thang M."/>
            <person name="Chan C."/>
        </authorList>
    </citation>
    <scope>NUCLEOTIDE SEQUENCE [LARGE SCALE GENOMIC DNA]</scope>
</reference>
<proteinExistence type="predicted"/>
<dbReference type="EMBL" id="CAUYUJ010020264">
    <property type="protein sequence ID" value="CAK0896967.1"/>
    <property type="molecule type" value="Genomic_DNA"/>
</dbReference>
<gene>
    <name evidence="1" type="ORF">PCOR1329_LOCUS75288</name>
</gene>
<evidence type="ECO:0000313" key="1">
    <source>
        <dbReference type="EMBL" id="CAK0896967.1"/>
    </source>
</evidence>
<evidence type="ECO:0000313" key="2">
    <source>
        <dbReference type="Proteomes" id="UP001189429"/>
    </source>
</evidence>
<keyword evidence="2" id="KW-1185">Reference proteome</keyword>
<sequence>MKVLAHKIQRSEPHDSVASLAWKVLAHKIQRSEPHDSVASLAWKATLQKYEADHAQLLTELVPIRKDTMQLLAPDWRYSRRYSDLPGAVNWRKEWVRALDERVWRPVRAQ</sequence>
<organism evidence="1 2">
    <name type="scientific">Prorocentrum cordatum</name>
    <dbReference type="NCBI Taxonomy" id="2364126"/>
    <lineage>
        <taxon>Eukaryota</taxon>
        <taxon>Sar</taxon>
        <taxon>Alveolata</taxon>
        <taxon>Dinophyceae</taxon>
        <taxon>Prorocentrales</taxon>
        <taxon>Prorocentraceae</taxon>
        <taxon>Prorocentrum</taxon>
    </lineage>
</organism>
<name>A0ABN9XBN9_9DINO</name>
<protein>
    <submittedName>
        <fullName evidence="1">Uncharacterized protein</fullName>
    </submittedName>
</protein>
<accession>A0ABN9XBN9</accession>
<dbReference type="Proteomes" id="UP001189429">
    <property type="component" value="Unassembled WGS sequence"/>
</dbReference>